<protein>
    <submittedName>
        <fullName evidence="2">Uncharacterized protein</fullName>
    </submittedName>
</protein>
<dbReference type="Proteomes" id="UP000251313">
    <property type="component" value="Unassembled WGS sequence"/>
</dbReference>
<feature type="transmembrane region" description="Helical" evidence="1">
    <location>
        <begin position="26"/>
        <end position="44"/>
    </location>
</feature>
<evidence type="ECO:0000313" key="3">
    <source>
        <dbReference type="Proteomes" id="UP000251313"/>
    </source>
</evidence>
<sequence>MSHYLLYELPIEIITLHDSIANENPGLVLLLYCIIVLWLILLFSRH</sequence>
<keyword evidence="1" id="KW-0472">Membrane</keyword>
<name>A0AB38G294_9ENTR</name>
<proteinExistence type="predicted"/>
<accession>A0AB38G294</accession>
<evidence type="ECO:0000313" key="2">
    <source>
        <dbReference type="EMBL" id="SQA65315.1"/>
    </source>
</evidence>
<comment type="caution">
    <text evidence="2">The sequence shown here is derived from an EMBL/GenBank/DDBJ whole genome shotgun (WGS) entry which is preliminary data.</text>
</comment>
<keyword evidence="1" id="KW-1133">Transmembrane helix</keyword>
<gene>
    <name evidence="2" type="ORF">NCTC11967_04343</name>
</gene>
<reference evidence="2 3" key="1">
    <citation type="submission" date="2018-06" db="EMBL/GenBank/DDBJ databases">
        <authorList>
            <consortium name="Pathogen Informatics"/>
            <person name="Doyle S."/>
        </authorList>
    </citation>
    <scope>NUCLEOTIDE SEQUENCE [LARGE SCALE GENOMIC DNA]</scope>
    <source>
        <strain evidence="2 3">NCTC11967</strain>
    </source>
</reference>
<organism evidence="2 3">
    <name type="scientific">Yokenella regensburgei</name>
    <dbReference type="NCBI Taxonomy" id="158877"/>
    <lineage>
        <taxon>Bacteria</taxon>
        <taxon>Pseudomonadati</taxon>
        <taxon>Pseudomonadota</taxon>
        <taxon>Gammaproteobacteria</taxon>
        <taxon>Enterobacterales</taxon>
        <taxon>Enterobacteriaceae</taxon>
        <taxon>Yokenella</taxon>
    </lineage>
</organism>
<dbReference type="AlphaFoldDB" id="A0AB38G294"/>
<keyword evidence="1" id="KW-0812">Transmembrane</keyword>
<dbReference type="EMBL" id="UAVL01000021">
    <property type="protein sequence ID" value="SQA65315.1"/>
    <property type="molecule type" value="Genomic_DNA"/>
</dbReference>
<evidence type="ECO:0000256" key="1">
    <source>
        <dbReference type="SAM" id="Phobius"/>
    </source>
</evidence>